<dbReference type="KEGG" id="tpla:ElP_37110"/>
<dbReference type="Proteomes" id="UP000317835">
    <property type="component" value="Chromosome"/>
</dbReference>
<evidence type="ECO:0000313" key="1">
    <source>
        <dbReference type="EMBL" id="QDV35803.1"/>
    </source>
</evidence>
<dbReference type="RefSeq" id="WP_145271633.1">
    <property type="nucleotide sequence ID" value="NZ_CP036426.1"/>
</dbReference>
<organism evidence="1 2">
    <name type="scientific">Tautonia plasticadhaerens</name>
    <dbReference type="NCBI Taxonomy" id="2527974"/>
    <lineage>
        <taxon>Bacteria</taxon>
        <taxon>Pseudomonadati</taxon>
        <taxon>Planctomycetota</taxon>
        <taxon>Planctomycetia</taxon>
        <taxon>Isosphaerales</taxon>
        <taxon>Isosphaeraceae</taxon>
        <taxon>Tautonia</taxon>
    </lineage>
</organism>
<keyword evidence="2" id="KW-1185">Reference proteome</keyword>
<dbReference type="AlphaFoldDB" id="A0A518H4N5"/>
<dbReference type="EMBL" id="CP036426">
    <property type="protein sequence ID" value="QDV35803.1"/>
    <property type="molecule type" value="Genomic_DNA"/>
</dbReference>
<evidence type="ECO:0000313" key="2">
    <source>
        <dbReference type="Proteomes" id="UP000317835"/>
    </source>
</evidence>
<reference evidence="1 2" key="1">
    <citation type="submission" date="2019-02" db="EMBL/GenBank/DDBJ databases">
        <title>Deep-cultivation of Planctomycetes and their phenomic and genomic characterization uncovers novel biology.</title>
        <authorList>
            <person name="Wiegand S."/>
            <person name="Jogler M."/>
            <person name="Boedeker C."/>
            <person name="Pinto D."/>
            <person name="Vollmers J."/>
            <person name="Rivas-Marin E."/>
            <person name="Kohn T."/>
            <person name="Peeters S.H."/>
            <person name="Heuer A."/>
            <person name="Rast P."/>
            <person name="Oberbeckmann S."/>
            <person name="Bunk B."/>
            <person name="Jeske O."/>
            <person name="Meyerdierks A."/>
            <person name="Storesund J.E."/>
            <person name="Kallscheuer N."/>
            <person name="Luecker S."/>
            <person name="Lage O.M."/>
            <person name="Pohl T."/>
            <person name="Merkel B.J."/>
            <person name="Hornburger P."/>
            <person name="Mueller R.-W."/>
            <person name="Bruemmer F."/>
            <person name="Labrenz M."/>
            <person name="Spormann A.M."/>
            <person name="Op den Camp H."/>
            <person name="Overmann J."/>
            <person name="Amann R."/>
            <person name="Jetten M.S.M."/>
            <person name="Mascher T."/>
            <person name="Medema M.H."/>
            <person name="Devos D.P."/>
            <person name="Kaster A.-K."/>
            <person name="Ovreas L."/>
            <person name="Rohde M."/>
            <person name="Galperin M.Y."/>
            <person name="Jogler C."/>
        </authorList>
    </citation>
    <scope>NUCLEOTIDE SEQUENCE [LARGE SCALE GENOMIC DNA]</scope>
    <source>
        <strain evidence="1 2">ElP</strain>
    </source>
</reference>
<protein>
    <submittedName>
        <fullName evidence="1">Uncharacterized protein</fullName>
    </submittedName>
</protein>
<proteinExistence type="predicted"/>
<gene>
    <name evidence="1" type="ORF">ElP_37110</name>
</gene>
<accession>A0A518H4N5</accession>
<sequence>MTKRPKQGRYASRGGCAMVDASGRRWEHEDPRYLRRWVSGRDQSRLLRAHPPKSPPGGEPPR</sequence>
<name>A0A518H4N5_9BACT</name>